<evidence type="ECO:0000313" key="1">
    <source>
        <dbReference type="EMBL" id="ACL03889.1"/>
    </source>
</evidence>
<gene>
    <name evidence="1" type="ordered locus">Dalk_2196</name>
</gene>
<protein>
    <submittedName>
        <fullName evidence="1">Uncharacterized protein</fullName>
    </submittedName>
</protein>
<keyword evidence="2" id="KW-1185">Reference proteome</keyword>
<dbReference type="AlphaFoldDB" id="B8FF72"/>
<name>B8FF72_DESAL</name>
<proteinExistence type="predicted"/>
<organism evidence="1 2">
    <name type="scientific">Desulfatibacillum aliphaticivorans</name>
    <dbReference type="NCBI Taxonomy" id="218208"/>
    <lineage>
        <taxon>Bacteria</taxon>
        <taxon>Pseudomonadati</taxon>
        <taxon>Thermodesulfobacteriota</taxon>
        <taxon>Desulfobacteria</taxon>
        <taxon>Desulfobacterales</taxon>
        <taxon>Desulfatibacillaceae</taxon>
        <taxon>Desulfatibacillum</taxon>
    </lineage>
</organism>
<reference evidence="1 2" key="1">
    <citation type="journal article" date="2012" name="Environ. Microbiol.">
        <title>The genome sequence of Desulfatibacillum alkenivorans AK-01: a blueprint for anaerobic alkane oxidation.</title>
        <authorList>
            <person name="Callaghan A.V."/>
            <person name="Morris B.E."/>
            <person name="Pereira I.A."/>
            <person name="McInerney M.J."/>
            <person name="Austin R.N."/>
            <person name="Groves J.T."/>
            <person name="Kukor J.J."/>
            <person name="Suflita J.M."/>
            <person name="Young L.Y."/>
            <person name="Zylstra G.J."/>
            <person name="Wawrik B."/>
        </authorList>
    </citation>
    <scope>NUCLEOTIDE SEQUENCE [LARGE SCALE GENOMIC DNA]</scope>
    <source>
        <strain evidence="1 2">AK-01</strain>
    </source>
</reference>
<sequence length="112" mass="13141">MEFTCHQCGYKDDHEEFKYLCRNGCVACGESDLRECPKCGAQVMFSRALALETEDVRMRELCQELAEIPKSEDPAVQQKAMEIIGSLRRMNERWNIPQLNDFIKQRSRELFF</sequence>
<accession>B8FF72</accession>
<dbReference type="RefSeq" id="WP_015946964.1">
    <property type="nucleotide sequence ID" value="NC_011768.1"/>
</dbReference>
<dbReference type="KEGG" id="dal:Dalk_2196"/>
<dbReference type="HOGENOM" id="CLU_2141823_0_0_7"/>
<evidence type="ECO:0000313" key="2">
    <source>
        <dbReference type="Proteomes" id="UP000000739"/>
    </source>
</evidence>
<dbReference type="Proteomes" id="UP000000739">
    <property type="component" value="Chromosome"/>
</dbReference>
<dbReference type="EMBL" id="CP001322">
    <property type="protein sequence ID" value="ACL03889.1"/>
    <property type="molecule type" value="Genomic_DNA"/>
</dbReference>